<accession>A0A6J4N6T8</accession>
<feature type="non-terminal residue" evidence="1">
    <location>
        <position position="1"/>
    </location>
</feature>
<proteinExistence type="predicted"/>
<dbReference type="AlphaFoldDB" id="A0A6J4N6T8"/>
<organism evidence="1">
    <name type="scientific">uncultured Nocardioides sp</name>
    <dbReference type="NCBI Taxonomy" id="198441"/>
    <lineage>
        <taxon>Bacteria</taxon>
        <taxon>Bacillati</taxon>
        <taxon>Actinomycetota</taxon>
        <taxon>Actinomycetes</taxon>
        <taxon>Propionibacteriales</taxon>
        <taxon>Nocardioidaceae</taxon>
        <taxon>Nocardioides</taxon>
        <taxon>environmental samples</taxon>
    </lineage>
</organism>
<reference evidence="1" key="1">
    <citation type="submission" date="2020-02" db="EMBL/GenBank/DDBJ databases">
        <authorList>
            <person name="Meier V. D."/>
        </authorList>
    </citation>
    <scope>NUCLEOTIDE SEQUENCE</scope>
    <source>
        <strain evidence="1">AVDCRST_MAG32</strain>
    </source>
</reference>
<sequence>WSGWRAVIADHDPGVSGQGRATARCGRVTRKYLRCSN</sequence>
<evidence type="ECO:0000313" key="1">
    <source>
        <dbReference type="EMBL" id="CAA9379076.1"/>
    </source>
</evidence>
<dbReference type="EMBL" id="CADCUM010000066">
    <property type="protein sequence ID" value="CAA9379076.1"/>
    <property type="molecule type" value="Genomic_DNA"/>
</dbReference>
<name>A0A6J4N6T8_9ACTN</name>
<protein>
    <submittedName>
        <fullName evidence="1">Uncharacterized protein</fullName>
    </submittedName>
</protein>
<feature type="non-terminal residue" evidence="1">
    <location>
        <position position="37"/>
    </location>
</feature>
<gene>
    <name evidence="1" type="ORF">AVDCRST_MAG32-1395</name>
</gene>